<keyword evidence="10" id="KW-1185">Reference proteome</keyword>
<evidence type="ECO:0000256" key="2">
    <source>
        <dbReference type="ARBA" id="ARBA00009142"/>
    </source>
</evidence>
<dbReference type="Proteomes" id="UP001142325">
    <property type="component" value="Unassembled WGS sequence"/>
</dbReference>
<keyword evidence="5 8" id="KW-0812">Transmembrane</keyword>
<proteinExistence type="inferred from homology"/>
<evidence type="ECO:0000256" key="7">
    <source>
        <dbReference type="ARBA" id="ARBA00023136"/>
    </source>
</evidence>
<evidence type="ECO:0000256" key="8">
    <source>
        <dbReference type="RuleBase" id="RU363041"/>
    </source>
</evidence>
<name>A0A9W6HP76_9MICO</name>
<dbReference type="RefSeq" id="WP_204938067.1">
    <property type="nucleotide sequence ID" value="NZ_BAAAUM010000001.1"/>
</dbReference>
<keyword evidence="4 8" id="KW-1003">Cell membrane</keyword>
<sequence>MEIGAFLGLEQLTWGMLLLIVVAAFGAGWIDAVVGGGGLLQLPALLLIPGITPVQALATNKLASVFGTATSSATYYRRAKPDIRTAIPMALIALAGSFGGASLATALPASAFKPIIVVALLAVALFTALKPQMGAATMLRFRGHKHHIAAGASGLVIGFYDGLIGPGTGTFLIIALVGLLGYDFLQASAKAKIVNLATNTGALLLFIPHGAVLWILGGILAVANIAGSYLGSRMAISRGTTFIRWVFLSVVVLLIGKLGLDVWNENLAPLFAGAL</sequence>
<dbReference type="InterPro" id="IPR002781">
    <property type="entry name" value="TM_pro_TauE-like"/>
</dbReference>
<feature type="transmembrane region" description="Helical" evidence="8">
    <location>
        <begin position="86"/>
        <end position="105"/>
    </location>
</feature>
<dbReference type="EMBL" id="BSET01000001">
    <property type="protein sequence ID" value="GLK00342.1"/>
    <property type="molecule type" value="Genomic_DNA"/>
</dbReference>
<keyword evidence="7 8" id="KW-0472">Membrane</keyword>
<organism evidence="9 10">
    <name type="scientific">Microbacterium keratanolyticum</name>
    <dbReference type="NCBI Taxonomy" id="67574"/>
    <lineage>
        <taxon>Bacteria</taxon>
        <taxon>Bacillati</taxon>
        <taxon>Actinomycetota</taxon>
        <taxon>Actinomycetes</taxon>
        <taxon>Micrococcales</taxon>
        <taxon>Microbacteriaceae</taxon>
        <taxon>Microbacterium</taxon>
    </lineage>
</organism>
<comment type="caution">
    <text evidence="9">The sequence shown here is derived from an EMBL/GenBank/DDBJ whole genome shotgun (WGS) entry which is preliminary data.</text>
</comment>
<feature type="transmembrane region" description="Helical" evidence="8">
    <location>
        <begin position="149"/>
        <end position="182"/>
    </location>
</feature>
<dbReference type="InterPro" id="IPR052017">
    <property type="entry name" value="TSUP"/>
</dbReference>
<dbReference type="Pfam" id="PF01925">
    <property type="entry name" value="TauE"/>
    <property type="match status" value="1"/>
</dbReference>
<protein>
    <recommendedName>
        <fullName evidence="8">Probable membrane transporter protein</fullName>
    </recommendedName>
</protein>
<dbReference type="GO" id="GO:0005886">
    <property type="term" value="C:plasma membrane"/>
    <property type="evidence" value="ECO:0007669"/>
    <property type="project" value="UniProtKB-SubCell"/>
</dbReference>
<evidence type="ECO:0000256" key="5">
    <source>
        <dbReference type="ARBA" id="ARBA00022692"/>
    </source>
</evidence>
<feature type="transmembrane region" description="Helical" evidence="8">
    <location>
        <begin position="242"/>
        <end position="260"/>
    </location>
</feature>
<dbReference type="AlphaFoldDB" id="A0A9W6HP76"/>
<feature type="transmembrane region" description="Helical" evidence="8">
    <location>
        <begin position="202"/>
        <end position="230"/>
    </location>
</feature>
<reference evidence="9" key="2">
    <citation type="submission" date="2023-01" db="EMBL/GenBank/DDBJ databases">
        <authorList>
            <person name="Sun Q."/>
            <person name="Evtushenko L."/>
        </authorList>
    </citation>
    <scope>NUCLEOTIDE SEQUENCE</scope>
    <source>
        <strain evidence="9">VKM Ac-1958</strain>
    </source>
</reference>
<feature type="transmembrane region" description="Helical" evidence="8">
    <location>
        <begin position="12"/>
        <end position="34"/>
    </location>
</feature>
<evidence type="ECO:0000256" key="4">
    <source>
        <dbReference type="ARBA" id="ARBA00022475"/>
    </source>
</evidence>
<accession>A0A9W6HP76</accession>
<keyword evidence="3" id="KW-0813">Transport</keyword>
<dbReference type="PANTHER" id="PTHR30269">
    <property type="entry name" value="TRANSMEMBRANE PROTEIN YFCA"/>
    <property type="match status" value="1"/>
</dbReference>
<evidence type="ECO:0000313" key="10">
    <source>
        <dbReference type="Proteomes" id="UP001142325"/>
    </source>
</evidence>
<feature type="transmembrane region" description="Helical" evidence="8">
    <location>
        <begin position="111"/>
        <end position="129"/>
    </location>
</feature>
<evidence type="ECO:0000313" key="9">
    <source>
        <dbReference type="EMBL" id="GLK00342.1"/>
    </source>
</evidence>
<reference evidence="9" key="1">
    <citation type="journal article" date="2014" name="Int. J. Syst. Evol. Microbiol.">
        <title>Complete genome sequence of Corynebacterium casei LMG S-19264T (=DSM 44701T), isolated from a smear-ripened cheese.</title>
        <authorList>
            <consortium name="US DOE Joint Genome Institute (JGI-PGF)"/>
            <person name="Walter F."/>
            <person name="Albersmeier A."/>
            <person name="Kalinowski J."/>
            <person name="Ruckert C."/>
        </authorList>
    </citation>
    <scope>NUCLEOTIDE SEQUENCE</scope>
    <source>
        <strain evidence="9">VKM Ac-1958</strain>
    </source>
</reference>
<gene>
    <name evidence="9" type="ORF">GCM10017596_00570</name>
</gene>
<comment type="subcellular location">
    <subcellularLocation>
        <location evidence="1 8">Cell membrane</location>
        <topology evidence="1 8">Multi-pass membrane protein</topology>
    </subcellularLocation>
</comment>
<keyword evidence="6 8" id="KW-1133">Transmembrane helix</keyword>
<evidence type="ECO:0000256" key="3">
    <source>
        <dbReference type="ARBA" id="ARBA00022448"/>
    </source>
</evidence>
<evidence type="ECO:0000256" key="6">
    <source>
        <dbReference type="ARBA" id="ARBA00022989"/>
    </source>
</evidence>
<comment type="similarity">
    <text evidence="2 8">Belongs to the 4-toluene sulfonate uptake permease (TSUP) (TC 2.A.102) family.</text>
</comment>
<evidence type="ECO:0000256" key="1">
    <source>
        <dbReference type="ARBA" id="ARBA00004651"/>
    </source>
</evidence>
<dbReference type="PANTHER" id="PTHR30269:SF0">
    <property type="entry name" value="MEMBRANE TRANSPORTER PROTEIN YFCA-RELATED"/>
    <property type="match status" value="1"/>
</dbReference>